<dbReference type="PROSITE" id="PS50931">
    <property type="entry name" value="HTH_LYSR"/>
    <property type="match status" value="1"/>
</dbReference>
<dbReference type="Gene3D" id="3.40.190.290">
    <property type="match status" value="1"/>
</dbReference>
<dbReference type="SUPFAM" id="SSF53850">
    <property type="entry name" value="Periplasmic binding protein-like II"/>
    <property type="match status" value="1"/>
</dbReference>
<accession>A0ABQ5VX12</accession>
<dbReference type="PANTHER" id="PTHR30537:SF3">
    <property type="entry name" value="TRANSCRIPTIONAL REGULATORY PROTEIN"/>
    <property type="match status" value="1"/>
</dbReference>
<name>A0ABQ5VX12_9RHOB</name>
<dbReference type="SUPFAM" id="SSF46785">
    <property type="entry name" value="Winged helix' DNA-binding domain"/>
    <property type="match status" value="1"/>
</dbReference>
<reference evidence="7" key="1">
    <citation type="journal article" date="2019" name="Int. J. Syst. Evol. Microbiol.">
        <title>The Global Catalogue of Microorganisms (GCM) 10K type strain sequencing project: providing services to taxonomists for standard genome sequencing and annotation.</title>
        <authorList>
            <consortium name="The Broad Institute Genomics Platform"/>
            <consortium name="The Broad Institute Genome Sequencing Center for Infectious Disease"/>
            <person name="Wu L."/>
            <person name="Ma J."/>
        </authorList>
    </citation>
    <scope>NUCLEOTIDE SEQUENCE [LARGE SCALE GENOMIC DNA]</scope>
    <source>
        <strain evidence="7">NBRC 110140</strain>
    </source>
</reference>
<dbReference type="Pfam" id="PF03466">
    <property type="entry name" value="LysR_substrate"/>
    <property type="match status" value="1"/>
</dbReference>
<protein>
    <submittedName>
        <fullName evidence="6">LysR family transcriptional regulator</fullName>
    </submittedName>
</protein>
<dbReference type="InterPro" id="IPR058163">
    <property type="entry name" value="LysR-type_TF_proteobact-type"/>
</dbReference>
<dbReference type="InterPro" id="IPR005119">
    <property type="entry name" value="LysR_subst-bd"/>
</dbReference>
<feature type="domain" description="HTH lysR-type" evidence="5">
    <location>
        <begin position="1"/>
        <end position="59"/>
    </location>
</feature>
<dbReference type="InterPro" id="IPR036390">
    <property type="entry name" value="WH_DNA-bd_sf"/>
</dbReference>
<organism evidence="6 7">
    <name type="scientific">Amylibacter marinus</name>
    <dbReference type="NCBI Taxonomy" id="1475483"/>
    <lineage>
        <taxon>Bacteria</taxon>
        <taxon>Pseudomonadati</taxon>
        <taxon>Pseudomonadota</taxon>
        <taxon>Alphaproteobacteria</taxon>
        <taxon>Rhodobacterales</taxon>
        <taxon>Paracoccaceae</taxon>
        <taxon>Amylibacter</taxon>
    </lineage>
</organism>
<comment type="similarity">
    <text evidence="1">Belongs to the LysR transcriptional regulatory family.</text>
</comment>
<evidence type="ECO:0000256" key="3">
    <source>
        <dbReference type="ARBA" id="ARBA00023125"/>
    </source>
</evidence>
<comment type="caution">
    <text evidence="6">The sequence shown here is derived from an EMBL/GenBank/DDBJ whole genome shotgun (WGS) entry which is preliminary data.</text>
</comment>
<dbReference type="Proteomes" id="UP001156694">
    <property type="component" value="Unassembled WGS sequence"/>
</dbReference>
<sequence length="293" mass="32431">MDHWTEIRTAAQVARLGTVSAAAQVLGIHRATVTRHIDLLEASFAAPLFLRHARGFTPTDLGASLLRSAEETDARFAQLARQAQRQSQTLSGEFTITSLNTMAPYLLPAIHEFTTQHPEVRVHFITGDKIVKLELGEADVALRVGRQPDDPDNVVRAFGGIQLGLFAAQKYIDAHGLPPSEHSFAHHHFVGGAQPDPRPPFLRWLHECVPASALRFRSQDNALRAAAVSAGLGIGFLPRRDAIHDPDLTEVMPPRPEWQTPIWLVTHVDLHRTPKVQAFLKILHRVVDFSGTE</sequence>
<keyword evidence="2" id="KW-0805">Transcription regulation</keyword>
<evidence type="ECO:0000313" key="6">
    <source>
        <dbReference type="EMBL" id="GLQ35823.1"/>
    </source>
</evidence>
<dbReference type="EMBL" id="BSNN01000005">
    <property type="protein sequence ID" value="GLQ35823.1"/>
    <property type="molecule type" value="Genomic_DNA"/>
</dbReference>
<dbReference type="Gene3D" id="1.10.10.10">
    <property type="entry name" value="Winged helix-like DNA-binding domain superfamily/Winged helix DNA-binding domain"/>
    <property type="match status" value="1"/>
</dbReference>
<dbReference type="PANTHER" id="PTHR30537">
    <property type="entry name" value="HTH-TYPE TRANSCRIPTIONAL REGULATOR"/>
    <property type="match status" value="1"/>
</dbReference>
<keyword evidence="3" id="KW-0238">DNA-binding</keyword>
<evidence type="ECO:0000256" key="2">
    <source>
        <dbReference type="ARBA" id="ARBA00023015"/>
    </source>
</evidence>
<gene>
    <name evidence="6" type="ORF">GCM10007939_21060</name>
</gene>
<dbReference type="InterPro" id="IPR000847">
    <property type="entry name" value="LysR_HTH_N"/>
</dbReference>
<evidence type="ECO:0000256" key="4">
    <source>
        <dbReference type="ARBA" id="ARBA00023163"/>
    </source>
</evidence>
<keyword evidence="7" id="KW-1185">Reference proteome</keyword>
<dbReference type="InterPro" id="IPR036388">
    <property type="entry name" value="WH-like_DNA-bd_sf"/>
</dbReference>
<evidence type="ECO:0000313" key="7">
    <source>
        <dbReference type="Proteomes" id="UP001156694"/>
    </source>
</evidence>
<keyword evidence="4" id="KW-0804">Transcription</keyword>
<dbReference type="RefSeq" id="WP_284378821.1">
    <property type="nucleotide sequence ID" value="NZ_BSNN01000005.1"/>
</dbReference>
<evidence type="ECO:0000256" key="1">
    <source>
        <dbReference type="ARBA" id="ARBA00009437"/>
    </source>
</evidence>
<evidence type="ECO:0000259" key="5">
    <source>
        <dbReference type="PROSITE" id="PS50931"/>
    </source>
</evidence>
<proteinExistence type="inferred from homology"/>
<dbReference type="Pfam" id="PF00126">
    <property type="entry name" value="HTH_1"/>
    <property type="match status" value="1"/>
</dbReference>